<dbReference type="PANTHER" id="PTHR43369:SF2">
    <property type="entry name" value="PHOSPHORIBOSYLGLYCINAMIDE FORMYLTRANSFERASE"/>
    <property type="match status" value="1"/>
</dbReference>
<comment type="caution">
    <text evidence="4">Lacks conserved residue(s) required for the propagation of feature annotation.</text>
</comment>
<feature type="active site" description="Proton donor" evidence="4">
    <location>
        <position position="111"/>
    </location>
</feature>
<dbReference type="EMBL" id="JAJEKE010000002">
    <property type="protein sequence ID" value="MCQ1528727.1"/>
    <property type="molecule type" value="Genomic_DNA"/>
</dbReference>
<evidence type="ECO:0000259" key="5">
    <source>
        <dbReference type="Pfam" id="PF00551"/>
    </source>
</evidence>
<dbReference type="RefSeq" id="WP_255226246.1">
    <property type="nucleotide sequence ID" value="NZ_JAJEKE010000002.1"/>
</dbReference>
<evidence type="ECO:0000256" key="3">
    <source>
        <dbReference type="ARBA" id="ARBA00022755"/>
    </source>
</evidence>
<evidence type="ECO:0000313" key="7">
    <source>
        <dbReference type="Proteomes" id="UP001651880"/>
    </source>
</evidence>
<dbReference type="GO" id="GO:0004644">
    <property type="term" value="F:phosphoribosylglycinamide formyltransferase activity"/>
    <property type="evidence" value="ECO:0007669"/>
    <property type="project" value="UniProtKB-EC"/>
</dbReference>
<dbReference type="CDD" id="cd08645">
    <property type="entry name" value="FMT_core_GART"/>
    <property type="match status" value="1"/>
</dbReference>
<comment type="pathway">
    <text evidence="1 4">Purine metabolism; IMP biosynthesis via de novo pathway; N(2)-formyl-N(1)-(5-phospho-D-ribosyl)glycinamide from N(1)-(5-phospho-D-ribosyl)glycinamide (10-formyl THF route): step 1/1.</text>
</comment>
<dbReference type="InterPro" id="IPR004607">
    <property type="entry name" value="GART"/>
</dbReference>
<proteinExistence type="inferred from homology"/>
<protein>
    <recommendedName>
        <fullName evidence="4">Phosphoribosylglycinamide formyltransferase</fullName>
        <ecNumber evidence="4">2.1.2.2</ecNumber>
    </recommendedName>
    <alternativeName>
        <fullName evidence="4">5'-phosphoribosylglycinamide transformylase</fullName>
    </alternativeName>
    <alternativeName>
        <fullName evidence="4">GAR transformylase</fullName>
        <shortName evidence="4">GART</shortName>
    </alternativeName>
</protein>
<evidence type="ECO:0000256" key="4">
    <source>
        <dbReference type="HAMAP-Rule" id="MF_01930"/>
    </source>
</evidence>
<comment type="caution">
    <text evidence="6">The sequence shown here is derived from an EMBL/GenBank/DDBJ whole genome shotgun (WGS) entry which is preliminary data.</text>
</comment>
<dbReference type="Pfam" id="PF00551">
    <property type="entry name" value="Formyl_trans_N"/>
    <property type="match status" value="1"/>
</dbReference>
<dbReference type="EC" id="2.1.2.2" evidence="4"/>
<accession>A0ABT1NBV5</accession>
<dbReference type="NCBIfam" id="TIGR00639">
    <property type="entry name" value="PurN"/>
    <property type="match status" value="1"/>
</dbReference>
<gene>
    <name evidence="4 6" type="primary">purN</name>
    <name evidence="6" type="ORF">LJD61_04100</name>
</gene>
<sequence length="210" mass="23144">MQKIRIGVLISGGGTNLQALIDDIEKGKIKGAISIVISDKKDAYGIERAKKHGIEAIVIDKKSFRDNDEFMDCLMDELEKYKADLVVLAGFLSILSKAFIEKYRNRIMNVHPSLIPAFCGKGYYGQKVHKAVLEYGAKVSGATVHFVDEGADTGPIILQQAVRVEDDDTPETLAARVLEVEHKLLPEAVGLYCDSKLEIEGRKVRINAGK</sequence>
<evidence type="ECO:0000256" key="1">
    <source>
        <dbReference type="ARBA" id="ARBA00005054"/>
    </source>
</evidence>
<name>A0ABT1NBV5_9FIRM</name>
<dbReference type="PANTHER" id="PTHR43369">
    <property type="entry name" value="PHOSPHORIBOSYLGLYCINAMIDE FORMYLTRANSFERASE"/>
    <property type="match status" value="1"/>
</dbReference>
<dbReference type="SUPFAM" id="SSF53328">
    <property type="entry name" value="Formyltransferase"/>
    <property type="match status" value="1"/>
</dbReference>
<evidence type="ECO:0000256" key="2">
    <source>
        <dbReference type="ARBA" id="ARBA00022679"/>
    </source>
</evidence>
<dbReference type="Gene3D" id="3.40.50.170">
    <property type="entry name" value="Formyl transferase, N-terminal domain"/>
    <property type="match status" value="1"/>
</dbReference>
<feature type="site" description="Raises pKa of active site His" evidence="4">
    <location>
        <position position="152"/>
    </location>
</feature>
<dbReference type="InterPro" id="IPR002376">
    <property type="entry name" value="Formyl_transf_N"/>
</dbReference>
<keyword evidence="2 4" id="KW-0808">Transferase</keyword>
<evidence type="ECO:0000313" key="6">
    <source>
        <dbReference type="EMBL" id="MCQ1528727.1"/>
    </source>
</evidence>
<feature type="binding site" evidence="4">
    <location>
        <begin position="14"/>
        <end position="16"/>
    </location>
    <ligand>
        <name>N(1)-(5-phospho-beta-D-ribosyl)glycinamide</name>
        <dbReference type="ChEBI" id="CHEBI:143788"/>
    </ligand>
</feature>
<keyword evidence="7" id="KW-1185">Reference proteome</keyword>
<dbReference type="Proteomes" id="UP001651880">
    <property type="component" value="Unassembled WGS sequence"/>
</dbReference>
<dbReference type="HAMAP" id="MF_01930">
    <property type="entry name" value="PurN"/>
    <property type="match status" value="1"/>
</dbReference>
<comment type="similarity">
    <text evidence="4">Belongs to the GART family.</text>
</comment>
<organism evidence="6 7">
    <name type="scientific">Lutispora saccharofermentans</name>
    <dbReference type="NCBI Taxonomy" id="3024236"/>
    <lineage>
        <taxon>Bacteria</taxon>
        <taxon>Bacillati</taxon>
        <taxon>Bacillota</taxon>
        <taxon>Clostridia</taxon>
        <taxon>Lutisporales</taxon>
        <taxon>Lutisporaceae</taxon>
        <taxon>Lutispora</taxon>
    </lineage>
</organism>
<keyword evidence="3 4" id="KW-0658">Purine biosynthesis</keyword>
<comment type="function">
    <text evidence="4">Catalyzes the transfer of a formyl group from 10-formyltetrahydrofolate to 5-phospho-ribosyl-glycinamide (GAR), producing 5-phospho-ribosyl-N-formylglycinamide (FGAR) and tetrahydrofolate.</text>
</comment>
<comment type="catalytic activity">
    <reaction evidence="4">
        <text>N(1)-(5-phospho-beta-D-ribosyl)glycinamide + (6R)-10-formyltetrahydrofolate = N(2)-formyl-N(1)-(5-phospho-beta-D-ribosyl)glycinamide + (6S)-5,6,7,8-tetrahydrofolate + H(+)</text>
        <dbReference type="Rhea" id="RHEA:15053"/>
        <dbReference type="ChEBI" id="CHEBI:15378"/>
        <dbReference type="ChEBI" id="CHEBI:57453"/>
        <dbReference type="ChEBI" id="CHEBI:143788"/>
        <dbReference type="ChEBI" id="CHEBI:147286"/>
        <dbReference type="ChEBI" id="CHEBI:195366"/>
        <dbReference type="EC" id="2.1.2.2"/>
    </reaction>
</comment>
<feature type="binding site" evidence="4">
    <location>
        <position position="65"/>
    </location>
    <ligand>
        <name>(6R)-10-formyltetrahydrofolate</name>
        <dbReference type="ChEBI" id="CHEBI:195366"/>
    </ligand>
</feature>
<feature type="binding site" evidence="4">
    <location>
        <position position="109"/>
    </location>
    <ligand>
        <name>(6R)-10-formyltetrahydrofolate</name>
        <dbReference type="ChEBI" id="CHEBI:195366"/>
    </ligand>
</feature>
<feature type="domain" description="Formyl transferase N-terminal" evidence="5">
    <location>
        <begin position="5"/>
        <end position="189"/>
    </location>
</feature>
<dbReference type="InterPro" id="IPR036477">
    <property type="entry name" value="Formyl_transf_N_sf"/>
</dbReference>
<reference evidence="6 7" key="1">
    <citation type="submission" date="2021-10" db="EMBL/GenBank/DDBJ databases">
        <title>Lutispora strain m25 sp. nov., a thermophilic, non-spore-forming bacterium isolated from a lab-scale methanogenic bioreactor digesting anaerobic sludge.</title>
        <authorList>
            <person name="El Houari A."/>
            <person name="Mcdonald J."/>
        </authorList>
    </citation>
    <scope>NUCLEOTIDE SEQUENCE [LARGE SCALE GENOMIC DNA]</scope>
    <source>
        <strain evidence="7">m25</strain>
    </source>
</reference>